<accession>A0A099VZF0</accession>
<dbReference type="InterPro" id="IPR003362">
    <property type="entry name" value="Bact_transf"/>
</dbReference>
<keyword evidence="2" id="KW-1133">Transmembrane helix</keyword>
<dbReference type="Proteomes" id="UP000029844">
    <property type="component" value="Unassembled WGS sequence"/>
</dbReference>
<dbReference type="AlphaFoldDB" id="A0A099VZF0"/>
<comment type="similarity">
    <text evidence="1">Belongs to the bacterial sugar transferase family.</text>
</comment>
<dbReference type="PANTHER" id="PTHR30576">
    <property type="entry name" value="COLANIC BIOSYNTHESIS UDP-GLUCOSE LIPID CARRIER TRANSFERASE"/>
    <property type="match status" value="1"/>
</dbReference>
<keyword evidence="2" id="KW-0472">Membrane</keyword>
<proteinExistence type="inferred from homology"/>
<dbReference type="Pfam" id="PF02397">
    <property type="entry name" value="Bac_transf"/>
    <property type="match status" value="1"/>
</dbReference>
<evidence type="ECO:0000259" key="3">
    <source>
        <dbReference type="Pfam" id="PF02397"/>
    </source>
</evidence>
<feature type="domain" description="Bacterial sugar transferase" evidence="3">
    <location>
        <begin position="33"/>
        <end position="221"/>
    </location>
</feature>
<feature type="transmembrane region" description="Helical" evidence="2">
    <location>
        <begin position="38"/>
        <end position="59"/>
    </location>
</feature>
<evidence type="ECO:0000256" key="1">
    <source>
        <dbReference type="ARBA" id="ARBA00006464"/>
    </source>
</evidence>
<reference evidence="4 5" key="1">
    <citation type="submission" date="2014-05" db="EMBL/GenBank/DDBJ databases">
        <title>Novel Listeriaceae from food processing environments.</title>
        <authorList>
            <person name="den Bakker H.C."/>
        </authorList>
    </citation>
    <scope>NUCLEOTIDE SEQUENCE [LARGE SCALE GENOMIC DNA]</scope>
    <source>
        <strain evidence="4 5">FSL A5-0281</strain>
    </source>
</reference>
<dbReference type="GO" id="GO:0016780">
    <property type="term" value="F:phosphotransferase activity, for other substituted phosphate groups"/>
    <property type="evidence" value="ECO:0007669"/>
    <property type="project" value="TreeGrafter"/>
</dbReference>
<evidence type="ECO:0000313" key="5">
    <source>
        <dbReference type="Proteomes" id="UP000029844"/>
    </source>
</evidence>
<comment type="caution">
    <text evidence="4">The sequence shown here is derived from an EMBL/GenBank/DDBJ whole genome shotgun (WGS) entry which is preliminary data.</text>
</comment>
<protein>
    <submittedName>
        <fullName evidence="4">Sugar transferase</fullName>
    </submittedName>
</protein>
<gene>
    <name evidence="4" type="ORF">EP57_15960</name>
</gene>
<evidence type="ECO:0000256" key="2">
    <source>
        <dbReference type="SAM" id="Phobius"/>
    </source>
</evidence>
<keyword evidence="5" id="KW-1185">Reference proteome</keyword>
<dbReference type="PANTHER" id="PTHR30576:SF10">
    <property type="entry name" value="SLL5057 PROTEIN"/>
    <property type="match status" value="1"/>
</dbReference>
<dbReference type="eggNOG" id="COG2148">
    <property type="taxonomic scope" value="Bacteria"/>
</dbReference>
<dbReference type="STRING" id="1552123.EP57_15960"/>
<sequence length="227" mass="25759">MITTTINKEITMESMKSVAKPTKTTIKFYPIVKRVMDVLGASVGLLLLTPFLIILALIIKLSDLRAPVFFKQERIGKNGKRFLMYKFRTMIPNAEEKLAELLQFNEVEGAMFKMKHDPRVTKLGSFLRKTSIDELPQLLNVIKGNMSLVGPRPPLEREVAEYSVRDYGRLSITPGCTGLWQVSGRNDVSFAEMVDLDLEYIQKVSFALDIQILLRTVRVIFVPNGAY</sequence>
<organism evidence="4 5">
    <name type="scientific">Listeria booriae</name>
    <dbReference type="NCBI Taxonomy" id="1552123"/>
    <lineage>
        <taxon>Bacteria</taxon>
        <taxon>Bacillati</taxon>
        <taxon>Bacillota</taxon>
        <taxon>Bacilli</taxon>
        <taxon>Bacillales</taxon>
        <taxon>Listeriaceae</taxon>
        <taxon>Listeria</taxon>
    </lineage>
</organism>
<evidence type="ECO:0000313" key="4">
    <source>
        <dbReference type="EMBL" id="KGL37523.1"/>
    </source>
</evidence>
<name>A0A099VZF0_9LIST</name>
<dbReference type="EMBL" id="JNFA01000031">
    <property type="protein sequence ID" value="KGL37523.1"/>
    <property type="molecule type" value="Genomic_DNA"/>
</dbReference>
<keyword evidence="4" id="KW-0808">Transferase</keyword>
<keyword evidence="2" id="KW-0812">Transmembrane</keyword>